<name>A0A8S1V8R9_9CILI</name>
<sequence>MIQKELNQLFIKNIKYQQKISTCLHLAQLFSLILINFYQILSWFTKDLNIKLIFTIKQKEKEQKEIKEQYQQAILDKKNLKDYNEVDKMTMIKKFEDEQNKLKQEFNQNQTQQELQRSINQNQKKNKMELEKVYLQQIYYIIFRINNVINHYHFQIHIYIIIVKQVKMQNLLHKLQIVVNFIVFVNKQFQRLGNIVCLLNDQWIIFSSWNRIQRHYVEKQLSLVLLYWNIFNIKQWSYFFSSQQRFT</sequence>
<keyword evidence="2" id="KW-1133">Transmembrane helix</keyword>
<organism evidence="3 4">
    <name type="scientific">Paramecium pentaurelia</name>
    <dbReference type="NCBI Taxonomy" id="43138"/>
    <lineage>
        <taxon>Eukaryota</taxon>
        <taxon>Sar</taxon>
        <taxon>Alveolata</taxon>
        <taxon>Ciliophora</taxon>
        <taxon>Intramacronucleata</taxon>
        <taxon>Oligohymenophorea</taxon>
        <taxon>Peniculida</taxon>
        <taxon>Parameciidae</taxon>
        <taxon>Paramecium</taxon>
    </lineage>
</organism>
<evidence type="ECO:0008006" key="5">
    <source>
        <dbReference type="Google" id="ProtNLM"/>
    </source>
</evidence>
<gene>
    <name evidence="3" type="ORF">PPENT_87.1.T0560149</name>
</gene>
<evidence type="ECO:0000313" key="4">
    <source>
        <dbReference type="Proteomes" id="UP000689195"/>
    </source>
</evidence>
<comment type="caution">
    <text evidence="3">The sequence shown here is derived from an EMBL/GenBank/DDBJ whole genome shotgun (WGS) entry which is preliminary data.</text>
</comment>
<dbReference type="AlphaFoldDB" id="A0A8S1V8R9"/>
<evidence type="ECO:0000256" key="2">
    <source>
        <dbReference type="SAM" id="Phobius"/>
    </source>
</evidence>
<dbReference type="Proteomes" id="UP000689195">
    <property type="component" value="Unassembled WGS sequence"/>
</dbReference>
<reference evidence="3" key="1">
    <citation type="submission" date="2021-01" db="EMBL/GenBank/DDBJ databases">
        <authorList>
            <consortium name="Genoscope - CEA"/>
            <person name="William W."/>
        </authorList>
    </citation>
    <scope>NUCLEOTIDE SEQUENCE</scope>
</reference>
<keyword evidence="1" id="KW-0175">Coiled coil</keyword>
<accession>A0A8S1V8R9</accession>
<evidence type="ECO:0000313" key="3">
    <source>
        <dbReference type="EMBL" id="CAD8172202.1"/>
    </source>
</evidence>
<feature type="coiled-coil region" evidence="1">
    <location>
        <begin position="56"/>
        <end position="112"/>
    </location>
</feature>
<keyword evidence="4" id="KW-1185">Reference proteome</keyword>
<keyword evidence="2" id="KW-0472">Membrane</keyword>
<evidence type="ECO:0000256" key="1">
    <source>
        <dbReference type="SAM" id="Coils"/>
    </source>
</evidence>
<keyword evidence="2" id="KW-0812">Transmembrane</keyword>
<protein>
    <recommendedName>
        <fullName evidence="5">Transmembrane protein</fullName>
    </recommendedName>
</protein>
<dbReference type="EMBL" id="CAJJDO010000056">
    <property type="protein sequence ID" value="CAD8172202.1"/>
    <property type="molecule type" value="Genomic_DNA"/>
</dbReference>
<proteinExistence type="predicted"/>
<feature type="transmembrane region" description="Helical" evidence="2">
    <location>
        <begin position="20"/>
        <end position="41"/>
    </location>
</feature>